<dbReference type="SUPFAM" id="SSF55729">
    <property type="entry name" value="Acyl-CoA N-acyltransferases (Nat)"/>
    <property type="match status" value="1"/>
</dbReference>
<feature type="domain" description="N-acetyltransferase" evidence="1">
    <location>
        <begin position="6"/>
        <end position="172"/>
    </location>
</feature>
<dbReference type="Gene3D" id="3.40.630.30">
    <property type="match status" value="1"/>
</dbReference>
<evidence type="ECO:0000313" key="3">
    <source>
        <dbReference type="Proteomes" id="UP000249299"/>
    </source>
</evidence>
<dbReference type="InterPro" id="IPR016181">
    <property type="entry name" value="Acyl_CoA_acyltransferase"/>
</dbReference>
<dbReference type="InterPro" id="IPR000182">
    <property type="entry name" value="GNAT_dom"/>
</dbReference>
<name>A0A327JSG2_9HYPH</name>
<dbReference type="OrthoDB" id="9799154at2"/>
<gene>
    <name evidence="2" type="ORF">CH339_06260</name>
</gene>
<dbReference type="Pfam" id="PF00583">
    <property type="entry name" value="Acetyltransf_1"/>
    <property type="match status" value="1"/>
</dbReference>
<comment type="caution">
    <text evidence="2">The sequence shown here is derived from an EMBL/GenBank/DDBJ whole genome shotgun (WGS) entry which is preliminary data.</text>
</comment>
<dbReference type="PROSITE" id="PS51186">
    <property type="entry name" value="GNAT"/>
    <property type="match status" value="1"/>
</dbReference>
<dbReference type="CDD" id="cd04301">
    <property type="entry name" value="NAT_SF"/>
    <property type="match status" value="1"/>
</dbReference>
<evidence type="ECO:0000259" key="1">
    <source>
        <dbReference type="PROSITE" id="PS51186"/>
    </source>
</evidence>
<keyword evidence="3" id="KW-1185">Reference proteome</keyword>
<accession>A0A327JSG2</accession>
<dbReference type="EMBL" id="NPEV01000009">
    <property type="protein sequence ID" value="RAI28486.1"/>
    <property type="molecule type" value="Genomic_DNA"/>
</dbReference>
<reference evidence="2 3" key="1">
    <citation type="submission" date="2017-07" db="EMBL/GenBank/DDBJ databases">
        <title>Draft Genome Sequences of Select Purple Nonsulfur Bacteria.</title>
        <authorList>
            <person name="Lasarre B."/>
            <person name="Mckinlay J.B."/>
        </authorList>
    </citation>
    <scope>NUCLEOTIDE SEQUENCE [LARGE SCALE GENOMIC DNA]</scope>
    <source>
        <strain evidence="2 3">DSM 11290</strain>
    </source>
</reference>
<sequence length="172" mass="18774">MSLKTSEIRPARPGDADGVARVHAGSWRYAYSGIIEGTHLEKMINRRGSVWWDGVVRRRGGMLVTEFDGRIIAYATFGPSRLKDLPYTSEIYELYLLPEYHGLGFGRALFDASRAKLAGSGFRSLAVRALADNVLATGFYAAVGGIEVRRSAEMVGQSCLPAVVFGWGKGAR</sequence>
<dbReference type="RefSeq" id="WP_111433481.1">
    <property type="nucleotide sequence ID" value="NZ_JACIGG010000010.1"/>
</dbReference>
<organism evidence="2 3">
    <name type="scientific">Rhodobium orientis</name>
    <dbReference type="NCBI Taxonomy" id="34017"/>
    <lineage>
        <taxon>Bacteria</taxon>
        <taxon>Pseudomonadati</taxon>
        <taxon>Pseudomonadota</taxon>
        <taxon>Alphaproteobacteria</taxon>
        <taxon>Hyphomicrobiales</taxon>
        <taxon>Rhodobiaceae</taxon>
        <taxon>Rhodobium</taxon>
    </lineage>
</organism>
<dbReference type="AlphaFoldDB" id="A0A327JSG2"/>
<evidence type="ECO:0000313" key="2">
    <source>
        <dbReference type="EMBL" id="RAI28486.1"/>
    </source>
</evidence>
<dbReference type="GO" id="GO:0016747">
    <property type="term" value="F:acyltransferase activity, transferring groups other than amino-acyl groups"/>
    <property type="evidence" value="ECO:0007669"/>
    <property type="project" value="InterPro"/>
</dbReference>
<protein>
    <recommendedName>
        <fullName evidence="1">N-acetyltransferase domain-containing protein</fullName>
    </recommendedName>
</protein>
<dbReference type="Proteomes" id="UP000249299">
    <property type="component" value="Unassembled WGS sequence"/>
</dbReference>
<proteinExistence type="predicted"/>